<comment type="caution">
    <text evidence="2">The sequence shown here is derived from an EMBL/GenBank/DDBJ whole genome shotgun (WGS) entry which is preliminary data.</text>
</comment>
<sequence>MDLRRCHGRARPRSGRRRTPGKGGFDAQSLGRSRGGLSTKIHLVCDALGNPVRLLAGPGQQGEVLRAAELI</sequence>
<evidence type="ECO:0000256" key="1">
    <source>
        <dbReference type="SAM" id="MobiDB-lite"/>
    </source>
</evidence>
<organism evidence="2 3">
    <name type="scientific">Methylobacterium isbiliense</name>
    <dbReference type="NCBI Taxonomy" id="315478"/>
    <lineage>
        <taxon>Bacteria</taxon>
        <taxon>Pseudomonadati</taxon>
        <taxon>Pseudomonadota</taxon>
        <taxon>Alphaproteobacteria</taxon>
        <taxon>Hyphomicrobiales</taxon>
        <taxon>Methylobacteriaceae</taxon>
        <taxon>Methylobacterium</taxon>
    </lineage>
</organism>
<feature type="region of interest" description="Disordered" evidence="1">
    <location>
        <begin position="1"/>
        <end position="33"/>
    </location>
</feature>
<protein>
    <recommendedName>
        <fullName evidence="4">Transposase IS4-like domain-containing protein</fullName>
    </recommendedName>
</protein>
<reference evidence="2" key="2">
    <citation type="submission" date="2021-08" db="EMBL/GenBank/DDBJ databases">
        <authorList>
            <person name="Tani A."/>
            <person name="Ola A."/>
            <person name="Ogura Y."/>
            <person name="Katsura K."/>
            <person name="Hayashi T."/>
        </authorList>
    </citation>
    <scope>NUCLEOTIDE SEQUENCE</scope>
    <source>
        <strain evidence="2">DSM 17168</strain>
    </source>
</reference>
<name>A0ABQ4SC94_9HYPH</name>
<evidence type="ECO:0008006" key="4">
    <source>
        <dbReference type="Google" id="ProtNLM"/>
    </source>
</evidence>
<keyword evidence="3" id="KW-1185">Reference proteome</keyword>
<dbReference type="Proteomes" id="UP001055153">
    <property type="component" value="Unassembled WGS sequence"/>
</dbReference>
<evidence type="ECO:0000313" key="3">
    <source>
        <dbReference type="Proteomes" id="UP001055153"/>
    </source>
</evidence>
<dbReference type="EMBL" id="BPQQ01000031">
    <property type="protein sequence ID" value="GJE00795.1"/>
    <property type="molecule type" value="Genomic_DNA"/>
</dbReference>
<gene>
    <name evidence="2" type="ORF">GMJLKIPL_2722</name>
</gene>
<reference evidence="2" key="1">
    <citation type="journal article" date="2021" name="Front. Microbiol.">
        <title>Comprehensive Comparative Genomics and Phenotyping of Methylobacterium Species.</title>
        <authorList>
            <person name="Alessa O."/>
            <person name="Ogura Y."/>
            <person name="Fujitani Y."/>
            <person name="Takami H."/>
            <person name="Hayashi T."/>
            <person name="Sahin N."/>
            <person name="Tani A."/>
        </authorList>
    </citation>
    <scope>NUCLEOTIDE SEQUENCE</scope>
    <source>
        <strain evidence="2">DSM 17168</strain>
    </source>
</reference>
<feature type="compositionally biased region" description="Basic residues" evidence="1">
    <location>
        <begin position="1"/>
        <end position="20"/>
    </location>
</feature>
<proteinExistence type="predicted"/>
<evidence type="ECO:0000313" key="2">
    <source>
        <dbReference type="EMBL" id="GJE00795.1"/>
    </source>
</evidence>
<accession>A0ABQ4SC94</accession>